<dbReference type="InterPro" id="IPR038666">
    <property type="entry name" value="SSP1_head-tail_sf"/>
</dbReference>
<sequence length="128" mass="14328">MEYGQPITSAGPGLEGVIMSYGKMNTFIDLVEKVTMKDAEGFRTEVDNIIASVKAYREGRHGNEKWANRSTFSEATDLFRFRRIPNVTVTTSMVLVNKEGRFEITSVEDVKGRGMYIEVLAKEVKPSG</sequence>
<dbReference type="Pfam" id="PF05521">
    <property type="entry name" value="Phage_HCP"/>
    <property type="match status" value="1"/>
</dbReference>
<evidence type="ECO:0000313" key="1">
    <source>
        <dbReference type="EMBL" id="MPN34321.1"/>
    </source>
</evidence>
<name>A0A645H5L1_9ZZZZ</name>
<protein>
    <recommendedName>
        <fullName evidence="2">Phage head-tail adapter protein</fullName>
    </recommendedName>
</protein>
<gene>
    <name evidence="1" type="ORF">SDC9_181814</name>
</gene>
<comment type="caution">
    <text evidence="1">The sequence shown here is derived from an EMBL/GenBank/DDBJ whole genome shotgun (WGS) entry which is preliminary data.</text>
</comment>
<organism evidence="1">
    <name type="scientific">bioreactor metagenome</name>
    <dbReference type="NCBI Taxonomy" id="1076179"/>
    <lineage>
        <taxon>unclassified sequences</taxon>
        <taxon>metagenomes</taxon>
        <taxon>ecological metagenomes</taxon>
    </lineage>
</organism>
<evidence type="ECO:0008006" key="2">
    <source>
        <dbReference type="Google" id="ProtNLM"/>
    </source>
</evidence>
<dbReference type="EMBL" id="VSSQ01087296">
    <property type="protein sequence ID" value="MPN34321.1"/>
    <property type="molecule type" value="Genomic_DNA"/>
</dbReference>
<dbReference type="Gene3D" id="2.40.10.270">
    <property type="entry name" value="Bacteriophage SPP1 head-tail adaptor protein"/>
    <property type="match status" value="1"/>
</dbReference>
<dbReference type="AlphaFoldDB" id="A0A645H5L1"/>
<accession>A0A645H5L1</accession>
<dbReference type="InterPro" id="IPR008767">
    <property type="entry name" value="Phage_SPP1_head-tail_adaptor"/>
</dbReference>
<proteinExistence type="predicted"/>
<reference evidence="1" key="1">
    <citation type="submission" date="2019-08" db="EMBL/GenBank/DDBJ databases">
        <authorList>
            <person name="Kucharzyk K."/>
            <person name="Murdoch R.W."/>
            <person name="Higgins S."/>
            <person name="Loffler F."/>
        </authorList>
    </citation>
    <scope>NUCLEOTIDE SEQUENCE</scope>
</reference>